<name>M4C003_HYAAE</name>
<dbReference type="HOGENOM" id="CLU_2563295_0_0_1"/>
<feature type="region of interest" description="Disordered" evidence="1">
    <location>
        <begin position="25"/>
        <end position="52"/>
    </location>
</feature>
<feature type="compositionally biased region" description="Basic residues" evidence="1">
    <location>
        <begin position="37"/>
        <end position="50"/>
    </location>
</feature>
<sequence>MADDPPPLSKKLRRKQENTQWLAVRKASQLASGNPKFSRKRRNQRQSHRSAHVELFPSVHSYPCSSTTCTIVAGSECVSPPY</sequence>
<dbReference type="EnsemblProtists" id="HpaT812182">
    <property type="protein sequence ID" value="HpaP812182"/>
    <property type="gene ID" value="HpaG812182"/>
</dbReference>
<dbReference type="AlphaFoldDB" id="M4C003"/>
<dbReference type="Proteomes" id="UP000011713">
    <property type="component" value="Unassembled WGS sequence"/>
</dbReference>
<dbReference type="EMBL" id="ABWE02001950">
    <property type="status" value="NOT_ANNOTATED_CDS"/>
    <property type="molecule type" value="Genomic_DNA"/>
</dbReference>
<organism evidence="2 3">
    <name type="scientific">Hyaloperonospora arabidopsidis (strain Emoy2)</name>
    <name type="common">Downy mildew agent</name>
    <name type="synonym">Peronospora arabidopsidis</name>
    <dbReference type="NCBI Taxonomy" id="559515"/>
    <lineage>
        <taxon>Eukaryota</taxon>
        <taxon>Sar</taxon>
        <taxon>Stramenopiles</taxon>
        <taxon>Oomycota</taxon>
        <taxon>Peronosporomycetes</taxon>
        <taxon>Peronosporales</taxon>
        <taxon>Peronosporaceae</taxon>
        <taxon>Hyaloperonospora</taxon>
    </lineage>
</organism>
<keyword evidence="3" id="KW-1185">Reference proteome</keyword>
<reference evidence="3" key="1">
    <citation type="journal article" date="2010" name="Science">
        <title>Signatures of adaptation to obligate biotrophy in the Hyaloperonospora arabidopsidis genome.</title>
        <authorList>
            <person name="Baxter L."/>
            <person name="Tripathy S."/>
            <person name="Ishaque N."/>
            <person name="Boot N."/>
            <person name="Cabral A."/>
            <person name="Kemen E."/>
            <person name="Thines M."/>
            <person name="Ah-Fong A."/>
            <person name="Anderson R."/>
            <person name="Badejoko W."/>
            <person name="Bittner-Eddy P."/>
            <person name="Boore J.L."/>
            <person name="Chibucos M.C."/>
            <person name="Coates M."/>
            <person name="Dehal P."/>
            <person name="Delehaunty K."/>
            <person name="Dong S."/>
            <person name="Downton P."/>
            <person name="Dumas B."/>
            <person name="Fabro G."/>
            <person name="Fronick C."/>
            <person name="Fuerstenberg S.I."/>
            <person name="Fulton L."/>
            <person name="Gaulin E."/>
            <person name="Govers F."/>
            <person name="Hughes L."/>
            <person name="Humphray S."/>
            <person name="Jiang R.H."/>
            <person name="Judelson H."/>
            <person name="Kamoun S."/>
            <person name="Kyung K."/>
            <person name="Meijer H."/>
            <person name="Minx P."/>
            <person name="Morris P."/>
            <person name="Nelson J."/>
            <person name="Phuntumart V."/>
            <person name="Qutob D."/>
            <person name="Rehmany A."/>
            <person name="Rougon-Cardoso A."/>
            <person name="Ryden P."/>
            <person name="Torto-Alalibo T."/>
            <person name="Studholme D."/>
            <person name="Wang Y."/>
            <person name="Win J."/>
            <person name="Wood J."/>
            <person name="Clifton S.W."/>
            <person name="Rogers J."/>
            <person name="Van den Ackerveken G."/>
            <person name="Jones J.D."/>
            <person name="McDowell J.M."/>
            <person name="Beynon J."/>
            <person name="Tyler B.M."/>
        </authorList>
    </citation>
    <scope>NUCLEOTIDE SEQUENCE [LARGE SCALE GENOMIC DNA]</scope>
    <source>
        <strain evidence="3">Emoy2</strain>
    </source>
</reference>
<evidence type="ECO:0000313" key="3">
    <source>
        <dbReference type="Proteomes" id="UP000011713"/>
    </source>
</evidence>
<evidence type="ECO:0000313" key="2">
    <source>
        <dbReference type="EnsemblProtists" id="HpaP812182"/>
    </source>
</evidence>
<dbReference type="InParanoid" id="M4C003"/>
<dbReference type="STRING" id="559515.M4C003"/>
<accession>M4C003</accession>
<protein>
    <submittedName>
        <fullName evidence="2">Uncharacterized protein</fullName>
    </submittedName>
</protein>
<proteinExistence type="predicted"/>
<dbReference type="VEuPathDB" id="FungiDB:HpaG812182"/>
<evidence type="ECO:0000256" key="1">
    <source>
        <dbReference type="SAM" id="MobiDB-lite"/>
    </source>
</evidence>
<reference evidence="2" key="2">
    <citation type="submission" date="2015-06" db="UniProtKB">
        <authorList>
            <consortium name="EnsemblProtists"/>
        </authorList>
    </citation>
    <scope>IDENTIFICATION</scope>
    <source>
        <strain evidence="2">Emoy2</strain>
    </source>
</reference>